<dbReference type="SUPFAM" id="SSF53335">
    <property type="entry name" value="S-adenosyl-L-methionine-dependent methyltransferases"/>
    <property type="match status" value="1"/>
</dbReference>
<dbReference type="InterPro" id="IPR002052">
    <property type="entry name" value="DNA_methylase_N6_adenine_CS"/>
</dbReference>
<name>A0ABM9NV37_9FLAO</name>
<dbReference type="Gene3D" id="3.40.50.150">
    <property type="entry name" value="Vaccinia Virus protein VP39"/>
    <property type="match status" value="1"/>
</dbReference>
<dbReference type="Pfam" id="PF01555">
    <property type="entry name" value="N6_N4_Mtase"/>
    <property type="match status" value="1"/>
</dbReference>
<dbReference type="InterPro" id="IPR002941">
    <property type="entry name" value="DNA_methylase_N4/N6"/>
</dbReference>
<feature type="domain" description="DNA methylase N-4/N-6" evidence="7">
    <location>
        <begin position="121"/>
        <end position="448"/>
    </location>
</feature>
<evidence type="ECO:0000313" key="8">
    <source>
        <dbReference type="EMBL" id="CAL2080195.1"/>
    </source>
</evidence>
<evidence type="ECO:0000259" key="7">
    <source>
        <dbReference type="Pfam" id="PF01555"/>
    </source>
</evidence>
<gene>
    <name evidence="8" type="ORF">TD3509T_0960</name>
</gene>
<keyword evidence="9" id="KW-1185">Reference proteome</keyword>
<dbReference type="EC" id="2.1.1.72" evidence="2"/>
<evidence type="ECO:0000256" key="5">
    <source>
        <dbReference type="ARBA" id="ARBA00022691"/>
    </source>
</evidence>
<keyword evidence="5" id="KW-0949">S-adenosyl-L-methionine</keyword>
<evidence type="ECO:0000256" key="6">
    <source>
        <dbReference type="ARBA" id="ARBA00047942"/>
    </source>
</evidence>
<proteinExistence type="inferred from homology"/>
<dbReference type="InterPro" id="IPR029063">
    <property type="entry name" value="SAM-dependent_MTases_sf"/>
</dbReference>
<dbReference type="PROSITE" id="PS00092">
    <property type="entry name" value="N6_MTASE"/>
    <property type="match status" value="1"/>
</dbReference>
<keyword evidence="3 8" id="KW-0489">Methyltransferase</keyword>
<dbReference type="PRINTS" id="PR00506">
    <property type="entry name" value="D21N6MTFRASE"/>
</dbReference>
<comment type="catalytic activity">
    <reaction evidence="6">
        <text>a 2'-deoxyadenosine in DNA + S-adenosyl-L-methionine = an N(6)-methyl-2'-deoxyadenosine in DNA + S-adenosyl-L-homocysteine + H(+)</text>
        <dbReference type="Rhea" id="RHEA:15197"/>
        <dbReference type="Rhea" id="RHEA-COMP:12418"/>
        <dbReference type="Rhea" id="RHEA-COMP:12419"/>
        <dbReference type="ChEBI" id="CHEBI:15378"/>
        <dbReference type="ChEBI" id="CHEBI:57856"/>
        <dbReference type="ChEBI" id="CHEBI:59789"/>
        <dbReference type="ChEBI" id="CHEBI:90615"/>
        <dbReference type="ChEBI" id="CHEBI:90616"/>
        <dbReference type="EC" id="2.1.1.72"/>
    </reaction>
</comment>
<evidence type="ECO:0000256" key="4">
    <source>
        <dbReference type="ARBA" id="ARBA00022679"/>
    </source>
</evidence>
<dbReference type="InterPro" id="IPR002295">
    <property type="entry name" value="N4/N6-MTase_EcoPI_Mod-like"/>
</dbReference>
<accession>A0ABM9NV37</accession>
<dbReference type="GO" id="GO:0008168">
    <property type="term" value="F:methyltransferase activity"/>
    <property type="evidence" value="ECO:0007669"/>
    <property type="project" value="UniProtKB-KW"/>
</dbReference>
<dbReference type="PIRSF" id="PIRSF015855">
    <property type="entry name" value="TypeIII_Mtase_mKpnI"/>
    <property type="match status" value="1"/>
</dbReference>
<dbReference type="EMBL" id="OZ038524">
    <property type="protein sequence ID" value="CAL2080195.1"/>
    <property type="molecule type" value="Genomic_DNA"/>
</dbReference>
<dbReference type="RefSeq" id="WP_101901946.1">
    <property type="nucleotide sequence ID" value="NZ_OZ038524.1"/>
</dbReference>
<keyword evidence="4" id="KW-0808">Transferase</keyword>
<reference evidence="8 9" key="1">
    <citation type="submission" date="2024-05" db="EMBL/GenBank/DDBJ databases">
        <authorList>
            <person name="Duchaud E."/>
        </authorList>
    </citation>
    <scope>NUCLEOTIDE SEQUENCE [LARGE SCALE GENOMIC DNA]</scope>
    <source>
        <strain evidence="8">Ena-SAMPLE-TAB-13-05-2024-13:56:06:370-140309</strain>
    </source>
</reference>
<evidence type="ECO:0000256" key="2">
    <source>
        <dbReference type="ARBA" id="ARBA00011900"/>
    </source>
</evidence>
<evidence type="ECO:0000256" key="1">
    <source>
        <dbReference type="ARBA" id="ARBA00006594"/>
    </source>
</evidence>
<dbReference type="Proteomes" id="UP001497514">
    <property type="component" value="Chromosome"/>
</dbReference>
<evidence type="ECO:0000256" key="3">
    <source>
        <dbReference type="ARBA" id="ARBA00022603"/>
    </source>
</evidence>
<evidence type="ECO:0000313" key="9">
    <source>
        <dbReference type="Proteomes" id="UP001497514"/>
    </source>
</evidence>
<comment type="similarity">
    <text evidence="1">Belongs to the N(4)/N(6)-methyltransferase family.</text>
</comment>
<sequence length="629" mass="72264">MNKIIPQTKDITTENINKIALLFPQVITEKEDKNGNTIKAIDFELLKQHLSKEIVEGADERYRLDWPGKRASILKANTPIDKTLKPDRESSVNFNETENVYIEGDNFEVLKILQESYLGKIKMIYIDPPYNTGKDFVYKDNFKVSKDEYEDEIGTEDEEGGKLFKNTDTNGRFHSDWLSMMYERLLVARDLLTDDGVIFMSIGEDESHNLRKIADEIFGEENFQTEITWQKRYTRSNNTIDFTTVVESILVYSKSENFLVNLLPRTNETDNRYTNPDKDIRGDWKGASFLGPVKPSERPNLCYPIENPYTGSKTYPTSNAWRRSENEFHKLQNEGKLYWGKDNSSKVPSIKMFLSEARGLTPTNFWNYEYAGNTDLGTKEVEKLFDLKVFDFPKPSLLMKRILEHSINNNDLVLDFFSGSATTAHATMQLNAEDGGNRKFIMVQIPEETDEKSEVFKAGYKTITEIGKERIRRAGKKILEENTEKLKERETPLDVGFRVYKTSESILKDVAKHPNEVTQTTLFESEDNIRKDASSEDILTAVLLDFSEKLDHPIEKQVIANSEIFIVDTNALVACFDTAIDMQVVDAMAKMQPIKAVFRDACFIDDKDLINTVESRFKQLAPNTKVHVI</sequence>
<dbReference type="GO" id="GO:0032259">
    <property type="term" value="P:methylation"/>
    <property type="evidence" value="ECO:0007669"/>
    <property type="project" value="UniProtKB-KW"/>
</dbReference>
<organism evidence="8 9">
    <name type="scientific">Tenacibaculum dicentrarchi</name>
    <dbReference type="NCBI Taxonomy" id="669041"/>
    <lineage>
        <taxon>Bacteria</taxon>
        <taxon>Pseudomonadati</taxon>
        <taxon>Bacteroidota</taxon>
        <taxon>Flavobacteriia</taxon>
        <taxon>Flavobacteriales</taxon>
        <taxon>Flavobacteriaceae</taxon>
        <taxon>Tenacibaculum</taxon>
    </lineage>
</organism>
<protein>
    <recommendedName>
        <fullName evidence="2">site-specific DNA-methyltransferase (adenine-specific)</fullName>
        <ecNumber evidence="2">2.1.1.72</ecNumber>
    </recommendedName>
</protein>